<evidence type="ECO:0000256" key="6">
    <source>
        <dbReference type="SAM" id="Phobius"/>
    </source>
</evidence>
<dbReference type="Proteomes" id="UP000177025">
    <property type="component" value="Unassembled WGS sequence"/>
</dbReference>
<accession>A0A1F4UAG6</accession>
<dbReference type="InterPro" id="IPR051611">
    <property type="entry name" value="ECF_transporter_component"/>
</dbReference>
<dbReference type="InterPro" id="IPR003339">
    <property type="entry name" value="ABC/ECF_trnsptr_transmembrane"/>
</dbReference>
<feature type="transmembrane region" description="Helical" evidence="6">
    <location>
        <begin position="230"/>
        <end position="249"/>
    </location>
</feature>
<dbReference type="InterPro" id="IPR012809">
    <property type="entry name" value="ECF_CbiQ"/>
</dbReference>
<comment type="caution">
    <text evidence="7">The sequence shown here is derived from an EMBL/GenBank/DDBJ whole genome shotgun (WGS) entry which is preliminary data.</text>
</comment>
<dbReference type="AlphaFoldDB" id="A0A1F4UAG6"/>
<evidence type="ECO:0000313" key="8">
    <source>
        <dbReference type="Proteomes" id="UP000177025"/>
    </source>
</evidence>
<protein>
    <submittedName>
        <fullName evidence="7">Cobalt ECF transporter T component CbiQ</fullName>
    </submittedName>
</protein>
<evidence type="ECO:0000256" key="3">
    <source>
        <dbReference type="ARBA" id="ARBA00022692"/>
    </source>
</evidence>
<keyword evidence="5 6" id="KW-0472">Membrane</keyword>
<reference evidence="7 8" key="1">
    <citation type="journal article" date="2016" name="Nat. Commun.">
        <title>Thousands of microbial genomes shed light on interconnected biogeochemical processes in an aquifer system.</title>
        <authorList>
            <person name="Anantharaman K."/>
            <person name="Brown C.T."/>
            <person name="Hug L.A."/>
            <person name="Sharon I."/>
            <person name="Castelle C.J."/>
            <person name="Probst A.J."/>
            <person name="Thomas B.C."/>
            <person name="Singh A."/>
            <person name="Wilkins M.J."/>
            <person name="Karaoz U."/>
            <person name="Brodie E.L."/>
            <person name="Williams K.H."/>
            <person name="Hubbard S.S."/>
            <person name="Banfield J.F."/>
        </authorList>
    </citation>
    <scope>NUCLEOTIDE SEQUENCE [LARGE SCALE GENOMIC DNA]</scope>
</reference>
<dbReference type="CDD" id="cd16914">
    <property type="entry name" value="EcfT"/>
    <property type="match status" value="1"/>
</dbReference>
<dbReference type="Pfam" id="PF02361">
    <property type="entry name" value="CbiQ"/>
    <property type="match status" value="1"/>
</dbReference>
<dbReference type="NCBIfam" id="TIGR02454">
    <property type="entry name" value="ECF_T_CbiQ"/>
    <property type="match status" value="1"/>
</dbReference>
<evidence type="ECO:0000256" key="5">
    <source>
        <dbReference type="ARBA" id="ARBA00023136"/>
    </source>
</evidence>
<organism evidence="7 8">
    <name type="scientific">candidate division WOR-3 bacterium RBG_13_43_14</name>
    <dbReference type="NCBI Taxonomy" id="1802590"/>
    <lineage>
        <taxon>Bacteria</taxon>
        <taxon>Bacteria division WOR-3</taxon>
    </lineage>
</organism>
<name>A0A1F4UAG6_UNCW3</name>
<evidence type="ECO:0000313" key="7">
    <source>
        <dbReference type="EMBL" id="OGC41902.1"/>
    </source>
</evidence>
<dbReference type="EMBL" id="MEUM01000090">
    <property type="protein sequence ID" value="OGC41902.1"/>
    <property type="molecule type" value="Genomic_DNA"/>
</dbReference>
<dbReference type="PANTHER" id="PTHR34857:SF2">
    <property type="entry name" value="SLL0384 PROTEIN"/>
    <property type="match status" value="1"/>
</dbReference>
<dbReference type="GO" id="GO:0006824">
    <property type="term" value="P:cobalt ion transport"/>
    <property type="evidence" value="ECO:0007669"/>
    <property type="project" value="InterPro"/>
</dbReference>
<feature type="transmembrane region" description="Helical" evidence="6">
    <location>
        <begin position="22"/>
        <end position="55"/>
    </location>
</feature>
<sequence>MIYNDFTSGDSFIHRFDPRIKILIALFFSIITALSNKIPAILSFFVLAIILVLISKLKFKILFSRLTIVNIFILFIWFILPFSYPGKIVFHIGSLQASREGLINALEITLKYNAIILCNIALLSTNPIFQLTHAIRHLGAPDKFVHLFFLIHRYAFVIFDEYKCIRDALRARGFRPKTNFFTYRTYAYLVANLLLKSYERSEQVHRAMICRGFTGKYWVLEHFALKWRDIFVAITIFTAITTLAIIQWMKIL</sequence>
<gene>
    <name evidence="7" type="ORF">A2Y85_01035</name>
</gene>
<evidence type="ECO:0000256" key="2">
    <source>
        <dbReference type="ARBA" id="ARBA00022475"/>
    </source>
</evidence>
<feature type="transmembrane region" description="Helical" evidence="6">
    <location>
        <begin position="61"/>
        <end position="80"/>
    </location>
</feature>
<evidence type="ECO:0000256" key="4">
    <source>
        <dbReference type="ARBA" id="ARBA00022989"/>
    </source>
</evidence>
<comment type="subcellular location">
    <subcellularLocation>
        <location evidence="1">Cell membrane</location>
        <topology evidence="1">Multi-pass membrane protein</topology>
    </subcellularLocation>
</comment>
<keyword evidence="2" id="KW-1003">Cell membrane</keyword>
<dbReference type="GO" id="GO:0043190">
    <property type="term" value="C:ATP-binding cassette (ABC) transporter complex"/>
    <property type="evidence" value="ECO:0007669"/>
    <property type="project" value="InterPro"/>
</dbReference>
<evidence type="ECO:0000256" key="1">
    <source>
        <dbReference type="ARBA" id="ARBA00004651"/>
    </source>
</evidence>
<dbReference type="PANTHER" id="PTHR34857">
    <property type="entry name" value="SLL0384 PROTEIN"/>
    <property type="match status" value="1"/>
</dbReference>
<proteinExistence type="predicted"/>
<keyword evidence="3 6" id="KW-0812">Transmembrane</keyword>
<keyword evidence="4 6" id="KW-1133">Transmembrane helix</keyword>